<accession>A0ABN0UEZ3</accession>
<evidence type="ECO:0000256" key="1">
    <source>
        <dbReference type="SAM" id="MobiDB-lite"/>
    </source>
</evidence>
<proteinExistence type="predicted"/>
<feature type="compositionally biased region" description="Polar residues" evidence="1">
    <location>
        <begin position="89"/>
        <end position="99"/>
    </location>
</feature>
<organism evidence="3 4">
    <name type="scientific">Cryptosporangium japonicum</name>
    <dbReference type="NCBI Taxonomy" id="80872"/>
    <lineage>
        <taxon>Bacteria</taxon>
        <taxon>Bacillati</taxon>
        <taxon>Actinomycetota</taxon>
        <taxon>Actinomycetes</taxon>
        <taxon>Cryptosporangiales</taxon>
        <taxon>Cryptosporangiaceae</taxon>
        <taxon>Cryptosporangium</taxon>
    </lineage>
</organism>
<dbReference type="Proteomes" id="UP001500967">
    <property type="component" value="Unassembled WGS sequence"/>
</dbReference>
<keyword evidence="2" id="KW-0472">Membrane</keyword>
<reference evidence="3 4" key="1">
    <citation type="journal article" date="2019" name="Int. J. Syst. Evol. Microbiol.">
        <title>The Global Catalogue of Microorganisms (GCM) 10K type strain sequencing project: providing services to taxonomists for standard genome sequencing and annotation.</title>
        <authorList>
            <consortium name="The Broad Institute Genomics Platform"/>
            <consortium name="The Broad Institute Genome Sequencing Center for Infectious Disease"/>
            <person name="Wu L."/>
            <person name="Ma J."/>
        </authorList>
    </citation>
    <scope>NUCLEOTIDE SEQUENCE [LARGE SCALE GENOMIC DNA]</scope>
    <source>
        <strain evidence="3 4">JCM 10425</strain>
    </source>
</reference>
<evidence type="ECO:0000313" key="4">
    <source>
        <dbReference type="Proteomes" id="UP001500967"/>
    </source>
</evidence>
<sequence length="310" mass="32918">MTSTIPQPPTEREVSSARRDAMHDQLRRRIAAERYRQARGPRAAGPRRHLLPLVAAAAVLVVLGATVTVLTLIRNEKPAPPAQRPTPIVSATPSRQVTPQDQNFTAQAGVLRDACATALRDEEPGATSNQTPPAREFVDLDALRFLGAATDNEQFAAAFTDDETMVFCVWSGPGGSSPMPPSGQVRLLGYRKHVQWMPGPVTVELSTGAGGEPWSALLVGRAVATAKTVEVVNGDMVTVVPVRNGTFVAAAETRPGTSRGPITVRALAADGSLLGEWRQGQRVCAVDPNGAVVFGVTDDPGICVRAVPWR</sequence>
<keyword evidence="2" id="KW-1133">Transmembrane helix</keyword>
<feature type="transmembrane region" description="Helical" evidence="2">
    <location>
        <begin position="50"/>
        <end position="73"/>
    </location>
</feature>
<name>A0ABN0UEZ3_9ACTN</name>
<evidence type="ECO:0000256" key="2">
    <source>
        <dbReference type="SAM" id="Phobius"/>
    </source>
</evidence>
<dbReference type="RefSeq" id="WP_344650066.1">
    <property type="nucleotide sequence ID" value="NZ_BAAAGX010000014.1"/>
</dbReference>
<gene>
    <name evidence="3" type="ORF">GCM10009539_36950</name>
</gene>
<feature type="compositionally biased region" description="Basic and acidic residues" evidence="1">
    <location>
        <begin position="10"/>
        <end position="22"/>
    </location>
</feature>
<feature type="region of interest" description="Disordered" evidence="1">
    <location>
        <begin position="1"/>
        <end position="22"/>
    </location>
</feature>
<evidence type="ECO:0000313" key="3">
    <source>
        <dbReference type="EMBL" id="GAA0248263.1"/>
    </source>
</evidence>
<dbReference type="EMBL" id="BAAAGX010000014">
    <property type="protein sequence ID" value="GAA0248263.1"/>
    <property type="molecule type" value="Genomic_DNA"/>
</dbReference>
<keyword evidence="4" id="KW-1185">Reference proteome</keyword>
<comment type="caution">
    <text evidence="3">The sequence shown here is derived from an EMBL/GenBank/DDBJ whole genome shotgun (WGS) entry which is preliminary data.</text>
</comment>
<feature type="region of interest" description="Disordered" evidence="1">
    <location>
        <begin position="77"/>
        <end position="99"/>
    </location>
</feature>
<keyword evidence="2" id="KW-0812">Transmembrane</keyword>
<protein>
    <submittedName>
        <fullName evidence="3">Uncharacterized protein</fullName>
    </submittedName>
</protein>